<dbReference type="Gene3D" id="3.10.310.50">
    <property type="match status" value="1"/>
</dbReference>
<reference evidence="3 4" key="1">
    <citation type="submission" date="2017-10" db="EMBL/GenBank/DDBJ databases">
        <title>Genome announcement of Methylocella silvestris TVC from permafrost.</title>
        <authorList>
            <person name="Wang J."/>
            <person name="Geng K."/>
            <person name="Ul-Haque F."/>
            <person name="Crombie A.T."/>
            <person name="Street L.E."/>
            <person name="Wookey P.A."/>
            <person name="Murrell J.C."/>
            <person name="Pratscher J."/>
        </authorList>
    </citation>
    <scope>NUCLEOTIDE SEQUENCE [LARGE SCALE GENOMIC DNA]</scope>
    <source>
        <strain evidence="3 4">TVC</strain>
    </source>
</reference>
<evidence type="ECO:0000256" key="1">
    <source>
        <dbReference type="SAM" id="Phobius"/>
    </source>
</evidence>
<organism evidence="3 4">
    <name type="scientific">Methylocella silvestris</name>
    <dbReference type="NCBI Taxonomy" id="199596"/>
    <lineage>
        <taxon>Bacteria</taxon>
        <taxon>Pseudomonadati</taxon>
        <taxon>Pseudomonadota</taxon>
        <taxon>Alphaproteobacteria</taxon>
        <taxon>Hyphomicrobiales</taxon>
        <taxon>Beijerinckiaceae</taxon>
        <taxon>Methylocella</taxon>
    </lineage>
</organism>
<evidence type="ECO:0000259" key="2">
    <source>
        <dbReference type="Pfam" id="PF04536"/>
    </source>
</evidence>
<name>A0A2J7TGM7_METSI</name>
<dbReference type="Pfam" id="PF04536">
    <property type="entry name" value="TPM_phosphatase"/>
    <property type="match status" value="1"/>
</dbReference>
<keyword evidence="1" id="KW-0472">Membrane</keyword>
<sequence length="202" mass="22069">MILSRDDQRRVNAAITAAERQTSGEIVCVLARASSDYLTYAVAWSALMALAVPWALIAATDFSVQRILLIQTVVFAALYLIFSIGRLRPLLAPRGLRRQHAHRAALEQFVTRGLARKDNHAGVLIFVSLAEHYVRVVADDGIAAKVDKAVWQSAVDHLLQGIREDDLAAGFIKAIEQCGAALAEHFPAAEGGVDLPDRIYEI</sequence>
<evidence type="ECO:0000313" key="4">
    <source>
        <dbReference type="Proteomes" id="UP000236286"/>
    </source>
</evidence>
<dbReference type="PANTHER" id="PTHR30373">
    <property type="entry name" value="UPF0603 PROTEIN YGCG"/>
    <property type="match status" value="1"/>
</dbReference>
<proteinExistence type="predicted"/>
<feature type="transmembrane region" description="Helical" evidence="1">
    <location>
        <begin position="68"/>
        <end position="87"/>
    </location>
</feature>
<dbReference type="RefSeq" id="WP_102843857.1">
    <property type="nucleotide sequence ID" value="NZ_PDZR01000011.1"/>
</dbReference>
<dbReference type="EMBL" id="PDZR01000011">
    <property type="protein sequence ID" value="PNG25918.1"/>
    <property type="molecule type" value="Genomic_DNA"/>
</dbReference>
<keyword evidence="1" id="KW-1133">Transmembrane helix</keyword>
<dbReference type="InterPro" id="IPR007621">
    <property type="entry name" value="TPM_dom"/>
</dbReference>
<dbReference type="OrthoDB" id="5825388at2"/>
<gene>
    <name evidence="3" type="ORF">CR492_11375</name>
</gene>
<keyword evidence="1" id="KW-0812">Transmembrane</keyword>
<feature type="transmembrane region" description="Helical" evidence="1">
    <location>
        <begin position="37"/>
        <end position="56"/>
    </location>
</feature>
<protein>
    <recommendedName>
        <fullName evidence="2">TPM domain-containing protein</fullName>
    </recommendedName>
</protein>
<dbReference type="Proteomes" id="UP000236286">
    <property type="component" value="Unassembled WGS sequence"/>
</dbReference>
<accession>A0A2J7TGM7</accession>
<dbReference type="AlphaFoldDB" id="A0A2J7TGM7"/>
<feature type="domain" description="TPM" evidence="2">
    <location>
        <begin position="104"/>
        <end position="180"/>
    </location>
</feature>
<comment type="caution">
    <text evidence="3">The sequence shown here is derived from an EMBL/GenBank/DDBJ whole genome shotgun (WGS) entry which is preliminary data.</text>
</comment>
<dbReference type="PANTHER" id="PTHR30373:SF8">
    <property type="entry name" value="BLL7265 PROTEIN"/>
    <property type="match status" value="1"/>
</dbReference>
<evidence type="ECO:0000313" key="3">
    <source>
        <dbReference type="EMBL" id="PNG25918.1"/>
    </source>
</evidence>